<name>A0A832T9Y3_9EURY</name>
<keyword evidence="1" id="KW-0479">Metal-binding</keyword>
<dbReference type="AlphaFoldDB" id="A0A832T9Y3"/>
<sequence>MGSLETEPVSLSLKRPFRISGREVRRVRGYWCTCVIEGNSGRGFGLRRGIAEEMATLDAVARRYDEPLCRVWGREPASIESFATVDLVGAEQAEKLARRYYLRGYRKLKVKVGGDDLKRDLERVEACVKSAEFDALILDGNEGLTVEEVFRLLDFLDFDGDVYLEHPTPPDSLEEVCESCEAPVIVDVMDLGARSIDDVLDVAEPCDIVNIKTQEVGFVGGLRLARDAREEGFKVMVGCAVESFSSISAAAHLAAAVEADLCDLDGHLFLDEDVVSNPGYAPVMVTEGPGWEVRVERPKPA</sequence>
<dbReference type="SMART" id="SM00922">
    <property type="entry name" value="MR_MLE"/>
    <property type="match status" value="1"/>
</dbReference>
<protein>
    <recommendedName>
        <fullName evidence="2">Mandelate racemase/muconate lactonizing enzyme C-terminal domain-containing protein</fullName>
    </recommendedName>
</protein>
<evidence type="ECO:0000313" key="4">
    <source>
        <dbReference type="Proteomes" id="UP000619545"/>
    </source>
</evidence>
<proteinExistence type="predicted"/>
<dbReference type="Proteomes" id="UP000619545">
    <property type="component" value="Unassembled WGS sequence"/>
</dbReference>
<dbReference type="SUPFAM" id="SSF51604">
    <property type="entry name" value="Enolase C-terminal domain-like"/>
    <property type="match status" value="1"/>
</dbReference>
<evidence type="ECO:0000313" key="3">
    <source>
        <dbReference type="EMBL" id="HII70211.1"/>
    </source>
</evidence>
<dbReference type="EMBL" id="DUJS01000002">
    <property type="protein sequence ID" value="HII70211.1"/>
    <property type="molecule type" value="Genomic_DNA"/>
</dbReference>
<evidence type="ECO:0000256" key="1">
    <source>
        <dbReference type="ARBA" id="ARBA00022723"/>
    </source>
</evidence>
<feature type="domain" description="Mandelate racemase/muconate lactonizing enzyme C-terminal" evidence="2">
    <location>
        <begin position="90"/>
        <end position="183"/>
    </location>
</feature>
<gene>
    <name evidence="3" type="ORF">HA336_03140</name>
</gene>
<dbReference type="InterPro" id="IPR013342">
    <property type="entry name" value="Mandelate_racemase_C"/>
</dbReference>
<dbReference type="Pfam" id="PF13378">
    <property type="entry name" value="MR_MLE_C"/>
    <property type="match status" value="1"/>
</dbReference>
<reference evidence="3" key="1">
    <citation type="journal article" date="2020" name="bioRxiv">
        <title>A rank-normalized archaeal taxonomy based on genome phylogeny resolves widespread incomplete and uneven classifications.</title>
        <authorList>
            <person name="Rinke C."/>
            <person name="Chuvochina M."/>
            <person name="Mussig A.J."/>
            <person name="Chaumeil P.-A."/>
            <person name="Waite D.W."/>
            <person name="Whitman W.B."/>
            <person name="Parks D.H."/>
            <person name="Hugenholtz P."/>
        </authorList>
    </citation>
    <scope>NUCLEOTIDE SEQUENCE</scope>
    <source>
        <strain evidence="3">UBA8853</strain>
    </source>
</reference>
<dbReference type="RefSeq" id="WP_011018938.1">
    <property type="nucleotide sequence ID" value="NZ_DUJS01000002.1"/>
</dbReference>
<comment type="caution">
    <text evidence="3">The sequence shown here is derived from an EMBL/GenBank/DDBJ whole genome shotgun (WGS) entry which is preliminary data.</text>
</comment>
<organism evidence="3 4">
    <name type="scientific">Methanopyrus kandleri</name>
    <dbReference type="NCBI Taxonomy" id="2320"/>
    <lineage>
        <taxon>Archaea</taxon>
        <taxon>Methanobacteriati</taxon>
        <taxon>Methanobacteriota</taxon>
        <taxon>Methanomada group</taxon>
        <taxon>Methanopyri</taxon>
        <taxon>Methanopyrales</taxon>
        <taxon>Methanopyraceae</taxon>
        <taxon>Methanopyrus</taxon>
    </lineage>
</organism>
<dbReference type="PANTHER" id="PTHR48073">
    <property type="entry name" value="O-SUCCINYLBENZOATE SYNTHASE-RELATED"/>
    <property type="match status" value="1"/>
</dbReference>
<accession>A0A832T9Y3</accession>
<dbReference type="PANTHER" id="PTHR48073:SF2">
    <property type="entry name" value="O-SUCCINYLBENZOATE SYNTHASE"/>
    <property type="match status" value="1"/>
</dbReference>
<dbReference type="SMR" id="A0A832T9Y3"/>
<dbReference type="GO" id="GO:0046872">
    <property type="term" value="F:metal ion binding"/>
    <property type="evidence" value="ECO:0007669"/>
    <property type="project" value="UniProtKB-KW"/>
</dbReference>
<dbReference type="InterPro" id="IPR029065">
    <property type="entry name" value="Enolase_C-like"/>
</dbReference>
<dbReference type="InterPro" id="IPR036849">
    <property type="entry name" value="Enolase-like_C_sf"/>
</dbReference>
<dbReference type="Gene3D" id="3.20.20.120">
    <property type="entry name" value="Enolase-like C-terminal domain"/>
    <property type="match status" value="1"/>
</dbReference>
<dbReference type="GeneID" id="1476669"/>
<evidence type="ECO:0000259" key="2">
    <source>
        <dbReference type="SMART" id="SM00922"/>
    </source>
</evidence>